<dbReference type="EMBL" id="HG934468">
    <property type="protein sequence ID" value="CDN31620.1"/>
    <property type="molecule type" value="Genomic_DNA"/>
</dbReference>
<evidence type="ECO:0000313" key="4">
    <source>
        <dbReference type="EMBL" id="CDN31620.1"/>
    </source>
</evidence>
<gene>
    <name evidence="4" type="ORF">BN938_1533</name>
</gene>
<organism evidence="4 5">
    <name type="scientific">Mucinivorans hirudinis</name>
    <dbReference type="NCBI Taxonomy" id="1433126"/>
    <lineage>
        <taxon>Bacteria</taxon>
        <taxon>Pseudomonadati</taxon>
        <taxon>Bacteroidota</taxon>
        <taxon>Bacteroidia</taxon>
        <taxon>Bacteroidales</taxon>
        <taxon>Rikenellaceae</taxon>
        <taxon>Mucinivorans</taxon>
    </lineage>
</organism>
<dbReference type="AlphaFoldDB" id="A0A060R885"/>
<reference evidence="4 5" key="1">
    <citation type="journal article" date="2015" name="Genome Announc.">
        <title>Complete Genome Sequence of the Novel Leech Symbiont Mucinivorans hirudinis M3T.</title>
        <authorList>
            <person name="Nelson M.C."/>
            <person name="Bomar L."/>
            <person name="Graf J."/>
        </authorList>
    </citation>
    <scope>NUCLEOTIDE SEQUENCE [LARGE SCALE GENOMIC DNA]</scope>
    <source>
        <strain evidence="5">M3</strain>
    </source>
</reference>
<dbReference type="GO" id="GO:0015159">
    <property type="term" value="F:polysaccharide transmembrane transporter activity"/>
    <property type="evidence" value="ECO:0007669"/>
    <property type="project" value="InterPro"/>
</dbReference>
<accession>A0A060R885</accession>
<sequence>MNRLIPLIVATILVVGCRSTQDVLYFQNAKIDQSIAMAQDYESKIQRDDILAITVSSKEAEAARPFNKVLPILSTQGASSGQNLLRLTDRGYLVSQQGYIQFPMLGEILVAGKTKSELSKLIENKLIEQQYLTDPTVSVALLNFKFSVLGESARPNTYSVDSERVTLIEALSMAGDLNINAERDVIIIRESNGTRVIAQVDMRSVDFMNSPYYYIHPNDVIYVRPNQTKVNQSSDRQLLPLITSIASLAVTITTLILVNVR</sequence>
<feature type="transmembrane region" description="Helical" evidence="2">
    <location>
        <begin position="238"/>
        <end position="260"/>
    </location>
</feature>
<feature type="domain" description="Polysaccharide export protein N-terminal" evidence="3">
    <location>
        <begin position="39"/>
        <end position="141"/>
    </location>
</feature>
<evidence type="ECO:0000256" key="2">
    <source>
        <dbReference type="SAM" id="Phobius"/>
    </source>
</evidence>
<evidence type="ECO:0000256" key="1">
    <source>
        <dbReference type="ARBA" id="ARBA00022729"/>
    </source>
</evidence>
<dbReference type="HOGENOM" id="CLU_038343_1_0_10"/>
<dbReference type="InterPro" id="IPR049712">
    <property type="entry name" value="Poly_export"/>
</dbReference>
<keyword evidence="2" id="KW-1133">Transmembrane helix</keyword>
<keyword evidence="2" id="KW-0812">Transmembrane</keyword>
<proteinExistence type="predicted"/>
<evidence type="ECO:0000259" key="3">
    <source>
        <dbReference type="Pfam" id="PF02563"/>
    </source>
</evidence>
<keyword evidence="5" id="KW-1185">Reference proteome</keyword>
<keyword evidence="1" id="KW-0732">Signal</keyword>
<dbReference type="STRING" id="1433126.BN938_1533"/>
<dbReference type="PANTHER" id="PTHR33619:SF3">
    <property type="entry name" value="POLYSACCHARIDE EXPORT PROTEIN GFCE-RELATED"/>
    <property type="match status" value="1"/>
</dbReference>
<keyword evidence="2" id="KW-0472">Membrane</keyword>
<dbReference type="eggNOG" id="COG1596">
    <property type="taxonomic scope" value="Bacteria"/>
</dbReference>
<evidence type="ECO:0000313" key="5">
    <source>
        <dbReference type="Proteomes" id="UP000027616"/>
    </source>
</evidence>
<dbReference type="InterPro" id="IPR003715">
    <property type="entry name" value="Poly_export_N"/>
</dbReference>
<dbReference type="Gene3D" id="3.30.1950.10">
    <property type="entry name" value="wza like domain"/>
    <property type="match status" value="1"/>
</dbReference>
<dbReference type="PANTHER" id="PTHR33619">
    <property type="entry name" value="POLYSACCHARIDE EXPORT PROTEIN GFCE-RELATED"/>
    <property type="match status" value="1"/>
</dbReference>
<dbReference type="Proteomes" id="UP000027616">
    <property type="component" value="Chromosome I"/>
</dbReference>
<dbReference type="Pfam" id="PF02563">
    <property type="entry name" value="Poly_export"/>
    <property type="match status" value="1"/>
</dbReference>
<protein>
    <submittedName>
        <fullName evidence="4">Polysaccharide export outer membrane protein</fullName>
    </submittedName>
</protein>
<name>A0A060R885_9BACT</name>
<dbReference type="KEGG" id="rbc:BN938_1533"/>